<name>A0ABY1Z7B5_9GAMM</name>
<organism evidence="1 2">
    <name type="scientific">Phytopseudomonas dryadis</name>
    <dbReference type="NCBI Taxonomy" id="2487520"/>
    <lineage>
        <taxon>Bacteria</taxon>
        <taxon>Pseudomonadati</taxon>
        <taxon>Pseudomonadota</taxon>
        <taxon>Gammaproteobacteria</taxon>
        <taxon>Pseudomonadales</taxon>
        <taxon>Pseudomonadaceae</taxon>
        <taxon>Phytopseudomonas</taxon>
    </lineage>
</organism>
<evidence type="ECO:0000313" key="1">
    <source>
        <dbReference type="EMBL" id="TBV07006.1"/>
    </source>
</evidence>
<gene>
    <name evidence="1" type="ORF">DNK34_09270</name>
</gene>
<keyword evidence="2" id="KW-1185">Reference proteome</keyword>
<reference evidence="1 2" key="1">
    <citation type="submission" date="2018-06" db="EMBL/GenBank/DDBJ databases">
        <title>Three novel Pseudomonas species isolated from symptomatic oak.</title>
        <authorList>
            <person name="Bueno-Gonzalez V."/>
            <person name="Brady C."/>
        </authorList>
    </citation>
    <scope>NUCLEOTIDE SEQUENCE [LARGE SCALE GENOMIC DNA]</scope>
    <source>
        <strain evidence="1 2">P26B</strain>
    </source>
</reference>
<dbReference type="RefSeq" id="WP_131173855.1">
    <property type="nucleotide sequence ID" value="NZ_QJUM01000009.1"/>
</dbReference>
<proteinExistence type="predicted"/>
<accession>A0ABY1Z7B5</accession>
<sequence>MHTALLQLLALVCQGNAALAGRRVEPSQPVFTSCQAIRFSEQRASTRVVLANDPVTWFAQLAGDGVRQLRACYLSSAQQLRDERLSIPYIGGGGRWLIECHKAATADHWLGHWEQPASAPRDRPWQVDYQRVARDVTPLGGAQVQLPALLDELAEQLVEIATFADQQGYPNFAQCFARAAATLRGSSPASDNGIAPPGLLDPRAERIIRACRQAWVFGGMGSWNDVALRDPDAMLRYETLTDRLYASLQRALSIAVDPCAFTSG</sequence>
<dbReference type="EMBL" id="QJUM01000009">
    <property type="protein sequence ID" value="TBV07006.1"/>
    <property type="molecule type" value="Genomic_DNA"/>
</dbReference>
<evidence type="ECO:0000313" key="2">
    <source>
        <dbReference type="Proteomes" id="UP000291334"/>
    </source>
</evidence>
<comment type="caution">
    <text evidence="1">The sequence shown here is derived from an EMBL/GenBank/DDBJ whole genome shotgun (WGS) entry which is preliminary data.</text>
</comment>
<dbReference type="Proteomes" id="UP000291334">
    <property type="component" value="Unassembled WGS sequence"/>
</dbReference>
<protein>
    <submittedName>
        <fullName evidence="1">Uncharacterized protein</fullName>
    </submittedName>
</protein>